<organism evidence="3 4">
    <name type="scientific">Iamia majanohamensis</name>
    <dbReference type="NCBI Taxonomy" id="467976"/>
    <lineage>
        <taxon>Bacteria</taxon>
        <taxon>Bacillati</taxon>
        <taxon>Actinomycetota</taxon>
        <taxon>Acidimicrobiia</taxon>
        <taxon>Acidimicrobiales</taxon>
        <taxon>Iamiaceae</taxon>
        <taxon>Iamia</taxon>
    </lineage>
</organism>
<reference evidence="3" key="1">
    <citation type="submission" date="2023-01" db="EMBL/GenBank/DDBJ databases">
        <title>The diversity of Class Acidimicrobiia in South China Sea sediment environments and the proposal of Iamia marina sp. nov., a novel species of the genus Iamia.</title>
        <authorList>
            <person name="He Y."/>
            <person name="Tian X."/>
        </authorList>
    </citation>
    <scope>NUCLEOTIDE SEQUENCE</scope>
    <source>
        <strain evidence="3">DSM 19957</strain>
    </source>
</reference>
<evidence type="ECO:0000313" key="4">
    <source>
        <dbReference type="Proteomes" id="UP001216390"/>
    </source>
</evidence>
<dbReference type="SUPFAM" id="SSF52980">
    <property type="entry name" value="Restriction endonuclease-like"/>
    <property type="match status" value="1"/>
</dbReference>
<dbReference type="Gene3D" id="3.40.960.10">
    <property type="entry name" value="VSR Endonuclease"/>
    <property type="match status" value="1"/>
</dbReference>
<dbReference type="InterPro" id="IPR025159">
    <property type="entry name" value="AbiEi_N"/>
</dbReference>
<evidence type="ECO:0000313" key="3">
    <source>
        <dbReference type="EMBL" id="WCO68915.1"/>
    </source>
</evidence>
<feature type="domain" description="DUF559" evidence="1">
    <location>
        <begin position="237"/>
        <end position="299"/>
    </location>
</feature>
<dbReference type="EMBL" id="CP116942">
    <property type="protein sequence ID" value="WCO68915.1"/>
    <property type="molecule type" value="Genomic_DNA"/>
</dbReference>
<dbReference type="Proteomes" id="UP001216390">
    <property type="component" value="Chromosome"/>
</dbReference>
<sequence length="312" mass="34836">MSDLDRRLASVARRQRQLVTASDVAAAGGAPHHCDRRVAGGRWQRIEPGVFLLAGAPLDWTTRQLAAVLAAGERATTSHLAAARAWGWPGFGRAGLELSLPRGHRYRRPDVRCHESTDLDRCRILRRDGLPVTDPDRTLLDIARYVGAQRLTKTVEAARREGHVTWSSLISTLARHARRGRPGIRRLRAVILAHAHREEVTDTDVELLVLGLLTGAGLPEPVLHHRVFQGDRFVAEVDMAYPELMVAIECDGDVHLFDEVRERDLPRQNDLILRGWAVLRFSKARVLRRPETVVAEVREARRVAAAARRAAS</sequence>
<accession>A0AAE9Y8B2</accession>
<evidence type="ECO:0000259" key="1">
    <source>
        <dbReference type="Pfam" id="PF04480"/>
    </source>
</evidence>
<dbReference type="RefSeq" id="WP_272738429.1">
    <property type="nucleotide sequence ID" value="NZ_CP116942.1"/>
</dbReference>
<dbReference type="Pfam" id="PF13338">
    <property type="entry name" value="AbiEi_4"/>
    <property type="match status" value="1"/>
</dbReference>
<evidence type="ECO:0000259" key="2">
    <source>
        <dbReference type="Pfam" id="PF13338"/>
    </source>
</evidence>
<protein>
    <submittedName>
        <fullName evidence="3">DUF559 domain-containing protein</fullName>
    </submittedName>
</protein>
<feature type="domain" description="AbiEi antitoxin N-terminal" evidence="2">
    <location>
        <begin position="6"/>
        <end position="54"/>
    </location>
</feature>
<keyword evidence="4" id="KW-1185">Reference proteome</keyword>
<proteinExistence type="predicted"/>
<dbReference type="AlphaFoldDB" id="A0AAE9Y8B2"/>
<dbReference type="Pfam" id="PF04480">
    <property type="entry name" value="DUF559"/>
    <property type="match status" value="1"/>
</dbReference>
<dbReference type="KEGG" id="ima:PO878_09285"/>
<gene>
    <name evidence="3" type="ORF">PO878_09285</name>
</gene>
<dbReference type="InterPro" id="IPR011335">
    <property type="entry name" value="Restrct_endonuc-II-like"/>
</dbReference>
<name>A0AAE9Y8B2_9ACTN</name>
<dbReference type="InterPro" id="IPR007569">
    <property type="entry name" value="DUF559"/>
</dbReference>